<keyword evidence="1" id="KW-0472">Membrane</keyword>
<evidence type="ECO:0000313" key="3">
    <source>
        <dbReference type="Proteomes" id="UP000198967"/>
    </source>
</evidence>
<evidence type="ECO:0000313" key="2">
    <source>
        <dbReference type="EMBL" id="SDH11818.1"/>
    </source>
</evidence>
<reference evidence="2 3" key="1">
    <citation type="submission" date="2016-10" db="EMBL/GenBank/DDBJ databases">
        <authorList>
            <person name="de Groot N.N."/>
        </authorList>
    </citation>
    <scope>NUCLEOTIDE SEQUENCE [LARGE SCALE GENOMIC DNA]</scope>
    <source>
        <strain evidence="2 3">CGMCC 4.3143</strain>
    </source>
</reference>
<sequence length="81" mass="9323">MGLAILGSEFEWAKRLLRYAKGKYDAWTDWLKRQHWAVQLLVLAATGLIVLATLWLLNAFSLVAGWVGLEEWTWLQSPFFG</sequence>
<keyword evidence="1" id="KW-0812">Transmembrane</keyword>
<gene>
    <name evidence="2" type="ORF">SAMN05216377_11933</name>
</gene>
<evidence type="ECO:0000256" key="1">
    <source>
        <dbReference type="SAM" id="Phobius"/>
    </source>
</evidence>
<accession>A0A1G7ZT05</accession>
<dbReference type="EMBL" id="FNBE01000019">
    <property type="protein sequence ID" value="SDH11818.1"/>
    <property type="molecule type" value="Genomic_DNA"/>
</dbReference>
<feature type="transmembrane region" description="Helical" evidence="1">
    <location>
        <begin position="40"/>
        <end position="69"/>
    </location>
</feature>
<keyword evidence="1" id="KW-1133">Transmembrane helix</keyword>
<keyword evidence="3" id="KW-1185">Reference proteome</keyword>
<dbReference type="STRING" id="366584.SAMN05216377_11933"/>
<dbReference type="Proteomes" id="UP000198967">
    <property type="component" value="Unassembled WGS sequence"/>
</dbReference>
<dbReference type="AlphaFoldDB" id="A0A1G7ZT05"/>
<protein>
    <submittedName>
        <fullName evidence="2">TIGR02611 family protein</fullName>
    </submittedName>
</protein>
<organism evidence="2 3">
    <name type="scientific">Pseudonocardia oroxyli</name>
    <dbReference type="NCBI Taxonomy" id="366584"/>
    <lineage>
        <taxon>Bacteria</taxon>
        <taxon>Bacillati</taxon>
        <taxon>Actinomycetota</taxon>
        <taxon>Actinomycetes</taxon>
        <taxon>Pseudonocardiales</taxon>
        <taxon>Pseudonocardiaceae</taxon>
        <taxon>Pseudonocardia</taxon>
    </lineage>
</organism>
<name>A0A1G7ZT05_PSEOR</name>
<proteinExistence type="predicted"/>